<dbReference type="InterPro" id="IPR019734">
    <property type="entry name" value="TPR_rpt"/>
</dbReference>
<evidence type="ECO:0000313" key="5">
    <source>
        <dbReference type="Proteomes" id="UP000287124"/>
    </source>
</evidence>
<dbReference type="GO" id="GO:0043531">
    <property type="term" value="F:ADP binding"/>
    <property type="evidence" value="ECO:0007669"/>
    <property type="project" value="InterPro"/>
</dbReference>
<sequence>MCKEDLVLVRIRSVADPEYLRQSRSYQVSDCETMMTEVRKAFEARKISPLLDQFEKPLHIIDQFVKGMTVLVQALDPIAQIIWGGFLIVFKNVVRFVDLIGTISACFDTLSNTLARLEIMEKVETLFFPNEDKSRLGHKSFLLHGLGGVGKTQLAAHFAYTHWDDYDIIIWAVADTEQSLDDHFLQAAAALGLPYDGDASVIVTNVMNWLTDCNHNWLIIFDNVDNESLLLRFWPKSAKGSILLTSRQRLLGATMVDGACEVGSLEKEDGASMIQLLLENEVSDAQDRHLVEEMAKALGGLPLALAQMAGYLRTNHVTVREFLGNYNNSEYARRLFGRPASLDHEQHQQTLETVWRLSLEKLSADAKTLLWITVFLHPDEMPCSIFQIRNVSPGRPLLPALQVLDTSHNTLQYKEAESSLTKQSLVTYNEKELSLSIHRLVQQSALYQLLDGDLGSLRVAVSGAVHVLYHAYPRQCPLGKPIPNWPSCQQYTTHVLHLLNLYETEKKVREIADTNTLTLFTELLCDCGVYLWARCLFGDAERLARASIEVAERVLEPHDCLRAQPYTLLGCICIRAGNRREEAVKSLETALHIRKENMQIDYKDADPPLHIDIQLANAYSNLGIVAKQMGEFARAAKLYEQAIEIKERQRDHCAGFLLALSLHNVGKLHCLQGRVEEAVKFFRECQAEMSIYQDDDEMKARQAVWLCSLAEAEASLGHIEDAEAHFSQSLETLKKVMEGSLDAGMACLRFGIFRYGAGRFEEALALFNDAERIFSVKPTVALDQQIVSKNRLAYCLHWLGRTYAQLGQESDSEEAQSRASELYVGITGKETSVDPEKALEGYGRLVSDD</sequence>
<evidence type="ECO:0008006" key="6">
    <source>
        <dbReference type="Google" id="ProtNLM"/>
    </source>
</evidence>
<dbReference type="PROSITE" id="PS50293">
    <property type="entry name" value="TPR_REGION"/>
    <property type="match status" value="1"/>
</dbReference>
<name>A0A430M802_9HYPO</name>
<dbReference type="PROSITE" id="PS50005">
    <property type="entry name" value="TPR"/>
    <property type="match status" value="1"/>
</dbReference>
<evidence type="ECO:0000259" key="3">
    <source>
        <dbReference type="Pfam" id="PF25000"/>
    </source>
</evidence>
<dbReference type="InterPro" id="IPR056681">
    <property type="entry name" value="DUF7779"/>
</dbReference>
<dbReference type="Pfam" id="PF25000">
    <property type="entry name" value="DUF7779"/>
    <property type="match status" value="1"/>
</dbReference>
<dbReference type="Pfam" id="PF00931">
    <property type="entry name" value="NB-ARC"/>
    <property type="match status" value="1"/>
</dbReference>
<feature type="domain" description="DUF7779" evidence="3">
    <location>
        <begin position="358"/>
        <end position="449"/>
    </location>
</feature>
<gene>
    <name evidence="4" type="ORF">BHE90_001343</name>
</gene>
<dbReference type="InterPro" id="IPR027417">
    <property type="entry name" value="P-loop_NTPase"/>
</dbReference>
<dbReference type="EMBL" id="MIKF01000010">
    <property type="protein sequence ID" value="RTE84064.1"/>
    <property type="molecule type" value="Genomic_DNA"/>
</dbReference>
<dbReference type="Pfam" id="PF13374">
    <property type="entry name" value="TPR_10"/>
    <property type="match status" value="2"/>
</dbReference>
<organism evidence="4 5">
    <name type="scientific">Fusarium euwallaceae</name>
    <dbReference type="NCBI Taxonomy" id="1147111"/>
    <lineage>
        <taxon>Eukaryota</taxon>
        <taxon>Fungi</taxon>
        <taxon>Dikarya</taxon>
        <taxon>Ascomycota</taxon>
        <taxon>Pezizomycotina</taxon>
        <taxon>Sordariomycetes</taxon>
        <taxon>Hypocreomycetidae</taxon>
        <taxon>Hypocreales</taxon>
        <taxon>Nectriaceae</taxon>
        <taxon>Fusarium</taxon>
        <taxon>Fusarium solani species complex</taxon>
    </lineage>
</organism>
<accession>A0A430M802</accession>
<dbReference type="InterPro" id="IPR011990">
    <property type="entry name" value="TPR-like_helical_dom_sf"/>
</dbReference>
<dbReference type="Gene3D" id="3.40.50.300">
    <property type="entry name" value="P-loop containing nucleotide triphosphate hydrolases"/>
    <property type="match status" value="1"/>
</dbReference>
<dbReference type="PANTHER" id="PTHR35205">
    <property type="entry name" value="NB-ARC AND TPR DOMAIN PROTEIN"/>
    <property type="match status" value="1"/>
</dbReference>
<dbReference type="PRINTS" id="PR00364">
    <property type="entry name" value="DISEASERSIST"/>
</dbReference>
<evidence type="ECO:0000259" key="2">
    <source>
        <dbReference type="Pfam" id="PF00931"/>
    </source>
</evidence>
<keyword evidence="5" id="KW-1185">Reference proteome</keyword>
<feature type="repeat" description="TPR" evidence="1">
    <location>
        <begin position="616"/>
        <end position="649"/>
    </location>
</feature>
<reference evidence="4 5" key="1">
    <citation type="submission" date="2017-06" db="EMBL/GenBank/DDBJ databases">
        <title>Comparative genomic analysis of Ambrosia Fusariam Clade fungi.</title>
        <authorList>
            <person name="Stajich J.E."/>
            <person name="Carrillo J."/>
            <person name="Kijimoto T."/>
            <person name="Eskalen A."/>
            <person name="O'Donnell K."/>
            <person name="Kasson M."/>
        </authorList>
    </citation>
    <scope>NUCLEOTIDE SEQUENCE [LARGE SCALE GENOMIC DNA]</scope>
    <source>
        <strain evidence="4 5">UCR1854</strain>
    </source>
</reference>
<proteinExistence type="predicted"/>
<dbReference type="Gene3D" id="1.25.40.10">
    <property type="entry name" value="Tetratricopeptide repeat domain"/>
    <property type="match status" value="2"/>
</dbReference>
<dbReference type="PANTHER" id="PTHR35205:SF1">
    <property type="entry name" value="ZU5 DOMAIN-CONTAINING PROTEIN"/>
    <property type="match status" value="1"/>
</dbReference>
<evidence type="ECO:0000256" key="1">
    <source>
        <dbReference type="PROSITE-ProRule" id="PRU00339"/>
    </source>
</evidence>
<keyword evidence="1" id="KW-0802">TPR repeat</keyword>
<dbReference type="InterPro" id="IPR002182">
    <property type="entry name" value="NB-ARC"/>
</dbReference>
<evidence type="ECO:0000313" key="4">
    <source>
        <dbReference type="EMBL" id="RTE84064.1"/>
    </source>
</evidence>
<comment type="caution">
    <text evidence="4">The sequence shown here is derived from an EMBL/GenBank/DDBJ whole genome shotgun (WGS) entry which is preliminary data.</text>
</comment>
<feature type="domain" description="NB-ARC" evidence="2">
    <location>
        <begin position="141"/>
        <end position="275"/>
    </location>
</feature>
<dbReference type="SUPFAM" id="SSF52540">
    <property type="entry name" value="P-loop containing nucleoside triphosphate hydrolases"/>
    <property type="match status" value="1"/>
</dbReference>
<protein>
    <recommendedName>
        <fullName evidence="6">NB-ARC domain-containing protein</fullName>
    </recommendedName>
</protein>
<dbReference type="SMART" id="SM00028">
    <property type="entry name" value="TPR"/>
    <property type="match status" value="5"/>
</dbReference>
<dbReference type="SUPFAM" id="SSF48452">
    <property type="entry name" value="TPR-like"/>
    <property type="match status" value="1"/>
</dbReference>
<dbReference type="AlphaFoldDB" id="A0A430M802"/>
<dbReference type="Proteomes" id="UP000287124">
    <property type="component" value="Unassembled WGS sequence"/>
</dbReference>